<keyword evidence="5" id="KW-0547">Nucleotide-binding</keyword>
<dbReference type="InterPro" id="IPR011009">
    <property type="entry name" value="Kinase-like_dom_sf"/>
</dbReference>
<keyword evidence="2 14" id="KW-0723">Serine/threonine-protein kinase</keyword>
<keyword evidence="3" id="KW-0808">Transferase</keyword>
<keyword evidence="6 14" id="KW-0418">Kinase</keyword>
<evidence type="ECO:0000256" key="10">
    <source>
        <dbReference type="SAM" id="MobiDB-lite"/>
    </source>
</evidence>
<evidence type="ECO:0000256" key="6">
    <source>
        <dbReference type="ARBA" id="ARBA00022777"/>
    </source>
</evidence>
<dbReference type="Gene3D" id="3.30.200.20">
    <property type="entry name" value="Phosphorylase Kinase, domain 1"/>
    <property type="match status" value="1"/>
</dbReference>
<evidence type="ECO:0000256" key="11">
    <source>
        <dbReference type="SAM" id="Phobius"/>
    </source>
</evidence>
<comment type="catalytic activity">
    <reaction evidence="9">
        <text>L-seryl-[protein] + ATP = O-phospho-L-seryl-[protein] + ADP + H(+)</text>
        <dbReference type="Rhea" id="RHEA:17989"/>
        <dbReference type="Rhea" id="RHEA-COMP:9863"/>
        <dbReference type="Rhea" id="RHEA-COMP:11604"/>
        <dbReference type="ChEBI" id="CHEBI:15378"/>
        <dbReference type="ChEBI" id="CHEBI:29999"/>
        <dbReference type="ChEBI" id="CHEBI:30616"/>
        <dbReference type="ChEBI" id="CHEBI:83421"/>
        <dbReference type="ChEBI" id="CHEBI:456216"/>
        <dbReference type="EC" id="2.7.11.1"/>
    </reaction>
</comment>
<evidence type="ECO:0000259" key="12">
    <source>
        <dbReference type="PROSITE" id="PS50011"/>
    </source>
</evidence>
<dbReference type="GO" id="GO:0005524">
    <property type="term" value="F:ATP binding"/>
    <property type="evidence" value="ECO:0007669"/>
    <property type="project" value="UniProtKB-KW"/>
</dbReference>
<feature type="compositionally biased region" description="Polar residues" evidence="10">
    <location>
        <begin position="527"/>
        <end position="550"/>
    </location>
</feature>
<dbReference type="Proteomes" id="UP000002200">
    <property type="component" value="Chromosome"/>
</dbReference>
<evidence type="ECO:0000256" key="3">
    <source>
        <dbReference type="ARBA" id="ARBA00022679"/>
    </source>
</evidence>
<evidence type="ECO:0000256" key="9">
    <source>
        <dbReference type="ARBA" id="ARBA00048679"/>
    </source>
</evidence>
<evidence type="ECO:0000256" key="2">
    <source>
        <dbReference type="ARBA" id="ARBA00022527"/>
    </source>
</evidence>
<proteinExistence type="predicted"/>
<feature type="region of interest" description="Disordered" evidence="10">
    <location>
        <begin position="466"/>
        <end position="550"/>
    </location>
</feature>
<evidence type="ECO:0000256" key="4">
    <source>
        <dbReference type="ARBA" id="ARBA00022737"/>
    </source>
</evidence>
<keyword evidence="11" id="KW-1133">Transmembrane helix</keyword>
<keyword evidence="4" id="KW-0677">Repeat</keyword>
<dbReference type="HOGENOM" id="CLU_495146_0_0_11"/>
<dbReference type="PROSITE" id="PS51178">
    <property type="entry name" value="PASTA"/>
    <property type="match status" value="1"/>
</dbReference>
<feature type="domain" description="Protein kinase" evidence="12">
    <location>
        <begin position="14"/>
        <end position="268"/>
    </location>
</feature>
<comment type="catalytic activity">
    <reaction evidence="8">
        <text>L-threonyl-[protein] + ATP = O-phospho-L-threonyl-[protein] + ADP + H(+)</text>
        <dbReference type="Rhea" id="RHEA:46608"/>
        <dbReference type="Rhea" id="RHEA-COMP:11060"/>
        <dbReference type="Rhea" id="RHEA-COMP:11605"/>
        <dbReference type="ChEBI" id="CHEBI:15378"/>
        <dbReference type="ChEBI" id="CHEBI:30013"/>
        <dbReference type="ChEBI" id="CHEBI:30616"/>
        <dbReference type="ChEBI" id="CHEBI:61977"/>
        <dbReference type="ChEBI" id="CHEBI:456216"/>
        <dbReference type="EC" id="2.7.11.1"/>
    </reaction>
</comment>
<dbReference type="Pfam" id="PF00069">
    <property type="entry name" value="Pkinase"/>
    <property type="match status" value="1"/>
</dbReference>
<gene>
    <name evidence="14" type="ordered locus">TWT_778</name>
</gene>
<evidence type="ECO:0000256" key="8">
    <source>
        <dbReference type="ARBA" id="ARBA00047899"/>
    </source>
</evidence>
<dbReference type="AlphaFoldDB" id="Q820B7"/>
<feature type="domain" description="PASTA" evidence="13">
    <location>
        <begin position="343"/>
        <end position="409"/>
    </location>
</feature>
<dbReference type="SUPFAM" id="SSF56112">
    <property type="entry name" value="Protein kinase-like (PK-like)"/>
    <property type="match status" value="1"/>
</dbReference>
<protein>
    <recommendedName>
        <fullName evidence="1">non-specific serine/threonine protein kinase</fullName>
        <ecNumber evidence="1">2.7.11.1</ecNumber>
    </recommendedName>
</protein>
<dbReference type="Gene3D" id="1.10.510.10">
    <property type="entry name" value="Transferase(Phosphotransferase) domain 1"/>
    <property type="match status" value="1"/>
</dbReference>
<dbReference type="STRING" id="203267.TWT_778"/>
<feature type="compositionally biased region" description="Low complexity" evidence="10">
    <location>
        <begin position="470"/>
        <end position="499"/>
    </location>
</feature>
<dbReference type="Pfam" id="PF03793">
    <property type="entry name" value="PASTA"/>
    <property type="match status" value="2"/>
</dbReference>
<dbReference type="GO" id="GO:0004674">
    <property type="term" value="F:protein serine/threonine kinase activity"/>
    <property type="evidence" value="ECO:0007669"/>
    <property type="project" value="UniProtKB-KW"/>
</dbReference>
<evidence type="ECO:0000256" key="7">
    <source>
        <dbReference type="ARBA" id="ARBA00022840"/>
    </source>
</evidence>
<feature type="compositionally biased region" description="Basic and acidic residues" evidence="10">
    <location>
        <begin position="517"/>
        <end position="526"/>
    </location>
</feature>
<dbReference type="EC" id="2.7.11.1" evidence="1"/>
<evidence type="ECO:0000259" key="13">
    <source>
        <dbReference type="PROSITE" id="PS51178"/>
    </source>
</evidence>
<feature type="transmembrane region" description="Helical" evidence="11">
    <location>
        <begin position="306"/>
        <end position="328"/>
    </location>
</feature>
<dbReference type="PROSITE" id="PS50011">
    <property type="entry name" value="PROTEIN_KINASE_DOM"/>
    <property type="match status" value="1"/>
</dbReference>
<dbReference type="Gene3D" id="3.30.10.20">
    <property type="match status" value="1"/>
</dbReference>
<accession>Q820B7</accession>
<dbReference type="SMART" id="SM00740">
    <property type="entry name" value="PASTA"/>
    <property type="match status" value="2"/>
</dbReference>
<keyword evidence="11" id="KW-0812">Transmembrane</keyword>
<dbReference type="InterPro" id="IPR000719">
    <property type="entry name" value="Prot_kinase_dom"/>
</dbReference>
<dbReference type="KEGG" id="twh:TWT_778"/>
<evidence type="ECO:0000256" key="5">
    <source>
        <dbReference type="ARBA" id="ARBA00022741"/>
    </source>
</evidence>
<feature type="compositionally biased region" description="Polar residues" evidence="10">
    <location>
        <begin position="505"/>
        <end position="516"/>
    </location>
</feature>
<keyword evidence="7" id="KW-0067">ATP-binding</keyword>
<evidence type="ECO:0000313" key="15">
    <source>
        <dbReference type="Proteomes" id="UP000002200"/>
    </source>
</evidence>
<dbReference type="CDD" id="cd06577">
    <property type="entry name" value="PASTA_pknB"/>
    <property type="match status" value="2"/>
</dbReference>
<dbReference type="SMART" id="SM00220">
    <property type="entry name" value="S_TKc"/>
    <property type="match status" value="1"/>
</dbReference>
<dbReference type="eggNOG" id="COG0515">
    <property type="taxonomic scope" value="Bacteria"/>
</dbReference>
<keyword evidence="11" id="KW-0472">Membrane</keyword>
<dbReference type="PANTHER" id="PTHR43289">
    <property type="entry name" value="MITOGEN-ACTIVATED PROTEIN KINASE KINASE KINASE 20-RELATED"/>
    <property type="match status" value="1"/>
</dbReference>
<reference evidence="14 15" key="1">
    <citation type="journal article" date="2003" name="Genome Res.">
        <title>Tropheryma whipplei twist: a human pathogenic Actinobacteria with a reduced genome.</title>
        <authorList>
            <person name="Raoult D."/>
            <person name="Ogata H."/>
            <person name="Audic S."/>
            <person name="Robert C."/>
            <person name="Suhre K."/>
            <person name="Drancourt M."/>
            <person name="Claverie J.-M."/>
        </authorList>
    </citation>
    <scope>NUCLEOTIDE SEQUENCE [LARGE SCALE GENOMIC DNA]</scope>
    <source>
        <strain evidence="14 15">Twist</strain>
    </source>
</reference>
<dbReference type="EMBL" id="AE014184">
    <property type="protein sequence ID" value="AAO44875.1"/>
    <property type="molecule type" value="Genomic_DNA"/>
</dbReference>
<dbReference type="eggNOG" id="COG2815">
    <property type="taxonomic scope" value="Bacteria"/>
</dbReference>
<dbReference type="SUPFAM" id="SSF54184">
    <property type="entry name" value="Penicillin-binding protein 2x (pbp-2x), c-terminal domain"/>
    <property type="match status" value="2"/>
</dbReference>
<dbReference type="RefSeq" id="WP_011102781.1">
    <property type="nucleotide sequence ID" value="NC_004572.3"/>
</dbReference>
<organism evidence="14 15">
    <name type="scientific">Tropheryma whipplei (strain Twist)</name>
    <name type="common">Whipple's bacillus</name>
    <dbReference type="NCBI Taxonomy" id="203267"/>
    <lineage>
        <taxon>Bacteria</taxon>
        <taxon>Bacillati</taxon>
        <taxon>Actinomycetota</taxon>
        <taxon>Actinomycetes</taxon>
        <taxon>Micrococcales</taxon>
        <taxon>Tropherymataceae</taxon>
        <taxon>Tropheryma</taxon>
    </lineage>
</organism>
<dbReference type="InterPro" id="IPR005543">
    <property type="entry name" value="PASTA_dom"/>
</dbReference>
<evidence type="ECO:0000256" key="1">
    <source>
        <dbReference type="ARBA" id="ARBA00012513"/>
    </source>
</evidence>
<keyword evidence="15" id="KW-1185">Reference proteome</keyword>
<name>Q820B7_TROWT</name>
<dbReference type="OrthoDB" id="9762169at2"/>
<evidence type="ECO:0000313" key="14">
    <source>
        <dbReference type="EMBL" id="AAO44875.1"/>
    </source>
</evidence>
<dbReference type="PANTHER" id="PTHR43289:SF6">
    <property type="entry name" value="SERINE_THREONINE-PROTEIN KINASE NEKL-3"/>
    <property type="match status" value="1"/>
</dbReference>
<sequence>MSDISTPMPHNNRYELVKCLRVARYYKMYQGYDRRLKRNVNVVLFDTEVSDKKEFSLALDTRVRQAVKLDSPHIATIFDGGEDYFSDSIRQFIASESTHHEEKSLEGCFITISKSIRLIAEVIDGVALALEAGRQGNLPHGSISPQNITCHDGSLKVINFAIATSVNDAALPLEDGKAFFAPELLVDRSLNAYKAEPRQITYRSDVYSLGGLLYWLLTGTTYITGEQVCTTRYRSDTNEAIDCVLRKALAIEPTSRFSSAVEMSDALRKAIEPKKKIDPLSIKDEILAQVNLPHKSSHPKRKHSNAVAFIALAICAVAAVITVSAALITTNLPDNKQAQVGAPLSNLSMPNLIGIDKEQAIKKLNDLGVKFRINTEHSATMPVGYVTGTSPKSGAVVDSDTEVSISLSDGMLELPNFVGARFEAARRGLAELRLEVKKICSGDTVNAQKPAGGSIVPQETEITLETCSGASTSNTTASTAPRATSRPSRSSSSATSSSSVEKLPTETSNSQNTRTTPSDKEQDMSRESSNPSGAPERSNSGTNTSPASTN</sequence>